<name>A0A076JKU9_BIFAD</name>
<comment type="similarity">
    <text evidence="1 3">Belongs to the type-B carboxylesterase/lipase family.</text>
</comment>
<dbReference type="EC" id="3.1.1.-" evidence="3"/>
<dbReference type="ESTHER" id="bifaa-a1a0h8">
    <property type="family name" value="Carb_B_Bacteria"/>
</dbReference>
<evidence type="ECO:0000256" key="3">
    <source>
        <dbReference type="RuleBase" id="RU361235"/>
    </source>
</evidence>
<dbReference type="InterPro" id="IPR019819">
    <property type="entry name" value="Carboxylesterase_B_CS"/>
</dbReference>
<dbReference type="PROSITE" id="PS00941">
    <property type="entry name" value="CARBOXYLESTERASE_B_2"/>
    <property type="match status" value="1"/>
</dbReference>
<organism evidence="4 5">
    <name type="scientific">Bifidobacterium adolescentis</name>
    <dbReference type="NCBI Taxonomy" id="1680"/>
    <lineage>
        <taxon>Bacteria</taxon>
        <taxon>Bacillati</taxon>
        <taxon>Actinomycetota</taxon>
        <taxon>Actinomycetes</taxon>
        <taxon>Bifidobacteriales</taxon>
        <taxon>Bifidobacteriaceae</taxon>
        <taxon>Bifidobacterium</taxon>
    </lineage>
</organism>
<dbReference type="PANTHER" id="PTHR11559">
    <property type="entry name" value="CARBOXYLESTERASE"/>
    <property type="match status" value="1"/>
</dbReference>
<dbReference type="AlphaFoldDB" id="A0A076JKU9"/>
<dbReference type="EMBL" id="LNKD01000001">
    <property type="protein sequence ID" value="OSG87552.1"/>
    <property type="molecule type" value="Genomic_DNA"/>
</dbReference>
<gene>
    <name evidence="4" type="ORF">B0487_0470</name>
</gene>
<reference evidence="4 5" key="1">
    <citation type="journal article" date="2016" name="Sci. Rep.">
        <title>Evaluation of genetic diversity among strains of the human gut commensal Bifidobacterium adolescentis.</title>
        <authorList>
            <person name="Duranti S."/>
            <person name="Milani C."/>
            <person name="Lugli G.A."/>
            <person name="Mancabelli L."/>
            <person name="Turroni F."/>
            <person name="Ferrario C."/>
            <person name="Mangifesta M."/>
            <person name="Viappiani A."/>
            <person name="Sanchez B."/>
            <person name="Margolles A."/>
            <person name="van Sinderen D."/>
            <person name="Ventura M."/>
        </authorList>
    </citation>
    <scope>NUCLEOTIDE SEQUENCE [LARGE SCALE GENOMIC DNA]</scope>
    <source>
        <strain evidence="4 5">487B</strain>
    </source>
</reference>
<dbReference type="PROSITE" id="PS00122">
    <property type="entry name" value="CARBOXYLESTERASE_B_1"/>
    <property type="match status" value="1"/>
</dbReference>
<accession>A0A076JKU9</accession>
<dbReference type="RefSeq" id="WP_038444169.1">
    <property type="nucleotide sequence ID" value="NZ_CP007443.1"/>
</dbReference>
<dbReference type="SUPFAM" id="SSF53474">
    <property type="entry name" value="alpha/beta-Hydrolases"/>
    <property type="match status" value="1"/>
</dbReference>
<dbReference type="KEGG" id="badl:BADO_0435"/>
<dbReference type="InterPro" id="IPR002018">
    <property type="entry name" value="CarbesteraseB"/>
</dbReference>
<dbReference type="InterPro" id="IPR019826">
    <property type="entry name" value="Carboxylesterase_B_AS"/>
</dbReference>
<dbReference type="GO" id="GO:0016787">
    <property type="term" value="F:hydrolase activity"/>
    <property type="evidence" value="ECO:0007669"/>
    <property type="project" value="UniProtKB-KW"/>
</dbReference>
<dbReference type="Gene3D" id="3.40.50.1820">
    <property type="entry name" value="alpha/beta hydrolase"/>
    <property type="match status" value="2"/>
</dbReference>
<protein>
    <recommendedName>
        <fullName evidence="3">Carboxylic ester hydrolase</fullName>
        <ecNumber evidence="3">3.1.1.-</ecNumber>
    </recommendedName>
</protein>
<dbReference type="Proteomes" id="UP000193377">
    <property type="component" value="Unassembled WGS sequence"/>
</dbReference>
<dbReference type="InterPro" id="IPR050309">
    <property type="entry name" value="Type-B_Carboxylest/Lipase"/>
</dbReference>
<dbReference type="eggNOG" id="COG2272">
    <property type="taxonomic scope" value="Bacteria"/>
</dbReference>
<evidence type="ECO:0000256" key="1">
    <source>
        <dbReference type="ARBA" id="ARBA00005964"/>
    </source>
</evidence>
<evidence type="ECO:0000313" key="4">
    <source>
        <dbReference type="EMBL" id="OSG87552.1"/>
    </source>
</evidence>
<comment type="caution">
    <text evidence="4">The sequence shown here is derived from an EMBL/GenBank/DDBJ whole genome shotgun (WGS) entry which is preliminary data.</text>
</comment>
<dbReference type="Pfam" id="PF00135">
    <property type="entry name" value="COesterase"/>
    <property type="match status" value="2"/>
</dbReference>
<keyword evidence="2 3" id="KW-0378">Hydrolase</keyword>
<sequence length="477" mass="52273">MRRQVMIRQGCVDGFSDADPVITVFRGIPYAKPPVDELRWREPQPAEAWDGVLEAGDFAPMPMQPLPGSDEFYGREWQIDADTPMAEDCLYLNIWTPALRGCGSGSEIRTDSRCDGHGLPVMVWLYGGAFQTGSICEKEFNGEQLARQGVVVVSIAYRLNVFGFFAHAMLEKEAVDGRPCANFGFLDQRMGIQWVKDNIALFGGDPANITVFGQSAGAASALAQSVSPMNDGLFQRVIMQSGGGTGLFNRHLWSLEDAQRNGARFLKYLEVESIAEARSVPATDLLEAAVTFPACDWSGQGDDVVWAPMTNWIPCVDGTFLVEQYRDALIAGHRVPCDLLVGNTTGEFMVPGPDGTPYPEGECGNLDMIDAWVSGGGSEPYRYRFDVDMPGDDAGAFHSSDLWFSFGTLPASWRPFRGWHYDLSHAMNRYWVNFAATGDPNGSGLPEWTACGPDGQRYMLFGGCHDTPGNVSCVMVK</sequence>
<dbReference type="InterPro" id="IPR029058">
    <property type="entry name" value="AB_hydrolase_fold"/>
</dbReference>
<evidence type="ECO:0000313" key="5">
    <source>
        <dbReference type="Proteomes" id="UP000193377"/>
    </source>
</evidence>
<evidence type="ECO:0000256" key="2">
    <source>
        <dbReference type="ARBA" id="ARBA00022801"/>
    </source>
</evidence>
<proteinExistence type="inferred from homology"/>